<feature type="coiled-coil region" evidence="1">
    <location>
        <begin position="72"/>
        <end position="102"/>
    </location>
</feature>
<protein>
    <submittedName>
        <fullName evidence="2">Uncharacterized protein</fullName>
    </submittedName>
</protein>
<dbReference type="STRING" id="1805376.AUK05_03560"/>
<proteinExistence type="predicted"/>
<comment type="caution">
    <text evidence="2">The sequence shown here is derived from an EMBL/GenBank/DDBJ whole genome shotgun (WGS) entry which is preliminary data.</text>
</comment>
<evidence type="ECO:0000256" key="1">
    <source>
        <dbReference type="SAM" id="Coils"/>
    </source>
</evidence>
<organism evidence="2 3">
    <name type="scientific">Candidatus Shapirobacteria bacterium CG2_30_35_20</name>
    <dbReference type="NCBI Taxonomy" id="1805376"/>
    <lineage>
        <taxon>Bacteria</taxon>
        <taxon>Candidatus Shapironibacteriota</taxon>
    </lineage>
</organism>
<dbReference type="AlphaFoldDB" id="A0A1J5HPX2"/>
<gene>
    <name evidence="2" type="ORF">AUK05_03560</name>
</gene>
<keyword evidence="1" id="KW-0175">Coiled coil</keyword>
<evidence type="ECO:0000313" key="3">
    <source>
        <dbReference type="Proteomes" id="UP000182344"/>
    </source>
</evidence>
<name>A0A1J5HPX2_9BACT</name>
<evidence type="ECO:0000313" key="2">
    <source>
        <dbReference type="EMBL" id="OIP86483.1"/>
    </source>
</evidence>
<dbReference type="Proteomes" id="UP000182344">
    <property type="component" value="Unassembled WGS sequence"/>
</dbReference>
<dbReference type="EMBL" id="MNZO01000051">
    <property type="protein sequence ID" value="OIP86483.1"/>
    <property type="molecule type" value="Genomic_DNA"/>
</dbReference>
<accession>A0A1J5HPX2</accession>
<sequence length="134" mass="14876">MSNSSDLSTLTSIENLIHSHNTRLENLQKELKTHKMMLEALLENDKEYQEAAAAATSATKLKTQAKAKVLSVTDAKNQVEKIKEQQMEAKELKIALSDYLSQYVVLSGSNQIESPDGQVFDIVSSAHLSKKNKN</sequence>
<reference evidence="2 3" key="1">
    <citation type="journal article" date="2016" name="Environ. Microbiol.">
        <title>Genomic resolution of a cold subsurface aquifer community provides metabolic insights for novel microbes adapted to high CO concentrations.</title>
        <authorList>
            <person name="Probst A.J."/>
            <person name="Castelle C.J."/>
            <person name="Singh A."/>
            <person name="Brown C.T."/>
            <person name="Anantharaman K."/>
            <person name="Sharon I."/>
            <person name="Hug L.A."/>
            <person name="Burstein D."/>
            <person name="Emerson J.B."/>
            <person name="Thomas B.C."/>
            <person name="Banfield J.F."/>
        </authorList>
    </citation>
    <scope>NUCLEOTIDE SEQUENCE [LARGE SCALE GENOMIC DNA]</scope>
    <source>
        <strain evidence="2">CG2_30_35_20</strain>
    </source>
</reference>
<feature type="coiled-coil region" evidence="1">
    <location>
        <begin position="10"/>
        <end position="44"/>
    </location>
</feature>